<feature type="region of interest" description="Disordered" evidence="1">
    <location>
        <begin position="130"/>
        <end position="172"/>
    </location>
</feature>
<evidence type="ECO:0000256" key="1">
    <source>
        <dbReference type="SAM" id="MobiDB-lite"/>
    </source>
</evidence>
<evidence type="ECO:0000313" key="2">
    <source>
        <dbReference type="EMBL" id="TFK31744.1"/>
    </source>
</evidence>
<protein>
    <submittedName>
        <fullName evidence="2">Uncharacterized protein</fullName>
    </submittedName>
</protein>
<name>A0A5C3LF62_9AGAR</name>
<keyword evidence="3" id="KW-1185">Reference proteome</keyword>
<accession>A0A5C3LF62</accession>
<dbReference type="AlphaFoldDB" id="A0A5C3LF62"/>
<feature type="compositionally biased region" description="Polar residues" evidence="1">
    <location>
        <begin position="159"/>
        <end position="172"/>
    </location>
</feature>
<organism evidence="2 3">
    <name type="scientific">Crucibulum laeve</name>
    <dbReference type="NCBI Taxonomy" id="68775"/>
    <lineage>
        <taxon>Eukaryota</taxon>
        <taxon>Fungi</taxon>
        <taxon>Dikarya</taxon>
        <taxon>Basidiomycota</taxon>
        <taxon>Agaricomycotina</taxon>
        <taxon>Agaricomycetes</taxon>
        <taxon>Agaricomycetidae</taxon>
        <taxon>Agaricales</taxon>
        <taxon>Agaricineae</taxon>
        <taxon>Nidulariaceae</taxon>
        <taxon>Crucibulum</taxon>
    </lineage>
</organism>
<proteinExistence type="predicted"/>
<reference evidence="2 3" key="1">
    <citation type="journal article" date="2019" name="Nat. Ecol. Evol.">
        <title>Megaphylogeny resolves global patterns of mushroom evolution.</title>
        <authorList>
            <person name="Varga T."/>
            <person name="Krizsan K."/>
            <person name="Foldi C."/>
            <person name="Dima B."/>
            <person name="Sanchez-Garcia M."/>
            <person name="Sanchez-Ramirez S."/>
            <person name="Szollosi G.J."/>
            <person name="Szarkandi J.G."/>
            <person name="Papp V."/>
            <person name="Albert L."/>
            <person name="Andreopoulos W."/>
            <person name="Angelini C."/>
            <person name="Antonin V."/>
            <person name="Barry K.W."/>
            <person name="Bougher N.L."/>
            <person name="Buchanan P."/>
            <person name="Buyck B."/>
            <person name="Bense V."/>
            <person name="Catcheside P."/>
            <person name="Chovatia M."/>
            <person name="Cooper J."/>
            <person name="Damon W."/>
            <person name="Desjardin D."/>
            <person name="Finy P."/>
            <person name="Geml J."/>
            <person name="Haridas S."/>
            <person name="Hughes K."/>
            <person name="Justo A."/>
            <person name="Karasinski D."/>
            <person name="Kautmanova I."/>
            <person name="Kiss B."/>
            <person name="Kocsube S."/>
            <person name="Kotiranta H."/>
            <person name="LaButti K.M."/>
            <person name="Lechner B.E."/>
            <person name="Liimatainen K."/>
            <person name="Lipzen A."/>
            <person name="Lukacs Z."/>
            <person name="Mihaltcheva S."/>
            <person name="Morgado L.N."/>
            <person name="Niskanen T."/>
            <person name="Noordeloos M.E."/>
            <person name="Ohm R.A."/>
            <person name="Ortiz-Santana B."/>
            <person name="Ovrebo C."/>
            <person name="Racz N."/>
            <person name="Riley R."/>
            <person name="Savchenko A."/>
            <person name="Shiryaev A."/>
            <person name="Soop K."/>
            <person name="Spirin V."/>
            <person name="Szebenyi C."/>
            <person name="Tomsovsky M."/>
            <person name="Tulloss R.E."/>
            <person name="Uehling J."/>
            <person name="Grigoriev I.V."/>
            <person name="Vagvolgyi C."/>
            <person name="Papp T."/>
            <person name="Martin F.M."/>
            <person name="Miettinen O."/>
            <person name="Hibbett D.S."/>
            <person name="Nagy L.G."/>
        </authorList>
    </citation>
    <scope>NUCLEOTIDE SEQUENCE [LARGE SCALE GENOMIC DNA]</scope>
    <source>
        <strain evidence="2 3">CBS 166.37</strain>
    </source>
</reference>
<sequence>MPAPSKTTAELLAECRKAAEERCKQEHKEKEHEDAEIANLQAMADSREKVQEEKEAEAHREKAAQSAQHQLDVAQARWRTMKVGGLRKNVGKEQKIGHKQQGTELAELEVKCNRKNARACEACHNSQQACVFPGNEDKPQRKHKAAKAVDSDNKAGLSKRSNTMNRSSGRND</sequence>
<feature type="compositionally biased region" description="Basic and acidic residues" evidence="1">
    <location>
        <begin position="45"/>
        <end position="63"/>
    </location>
</feature>
<gene>
    <name evidence="2" type="ORF">BDQ12DRAFT_671629</name>
</gene>
<evidence type="ECO:0000313" key="3">
    <source>
        <dbReference type="Proteomes" id="UP000308652"/>
    </source>
</evidence>
<feature type="region of interest" description="Disordered" evidence="1">
    <location>
        <begin position="43"/>
        <end position="71"/>
    </location>
</feature>
<dbReference type="EMBL" id="ML213712">
    <property type="protein sequence ID" value="TFK31744.1"/>
    <property type="molecule type" value="Genomic_DNA"/>
</dbReference>
<dbReference type="Proteomes" id="UP000308652">
    <property type="component" value="Unassembled WGS sequence"/>
</dbReference>